<dbReference type="EMBL" id="BRYB01000386">
    <property type="protein sequence ID" value="GMI29044.1"/>
    <property type="molecule type" value="Genomic_DNA"/>
</dbReference>
<evidence type="ECO:0000313" key="2">
    <source>
        <dbReference type="EMBL" id="GMI29044.1"/>
    </source>
</evidence>
<keyword evidence="1" id="KW-0472">Membrane</keyword>
<feature type="transmembrane region" description="Helical" evidence="1">
    <location>
        <begin position="318"/>
        <end position="341"/>
    </location>
</feature>
<accession>A0ABQ6MNF5</accession>
<protein>
    <submittedName>
        <fullName evidence="2">Uncharacterized protein</fullName>
    </submittedName>
</protein>
<comment type="caution">
    <text evidence="2">The sequence shown here is derived from an EMBL/GenBank/DDBJ whole genome shotgun (WGS) entry which is preliminary data.</text>
</comment>
<dbReference type="Proteomes" id="UP001165060">
    <property type="component" value="Unassembled WGS sequence"/>
</dbReference>
<sequence length="744" mass="82523">MKAADLLMSTANLIIAAGFKMKEQARQDMAEEDLGGGMFDEDVKEMRDFAAKVASEPQVYDADERQQLDESLAFFNKPSSLKEYKTGTKLCEMLGSMNLNGSIPARINTIVTLPYMTRQPISLVTYFTSVRRADAFNEGDGKVLGQLLFLKLHKHRKNGDLLNEKILDTIRTTNVLRSAQAKYRFFDELLYHVIRNQMRKGAVQTSFAVATPLVALTAKEAVRISRSFIVVMMTNATPQSAVDEHIEKFLALRELDREYVWFRPMMEAIAMELMKNVAMGVKLRAGLGAGLSLMDMVSDTIIVRDLFLTPGKGPFAKALLACLAFNITWQVVIVIVQAYGLKKNRLRTMLLESIAVVTFVKPGLDAWRVASGQEQQPGAILSPLNEMAYSKATEMFAEAIPGFVIQAVALVTSKEKSLVAVGSLFVSAMTTAMTAASGFYDIDTDPGMRKRNPGMSGLVPDQARGKAFLVLLALSFCQVLAKGVAMALLAVTDIRFLLYYIVGDVGLSIAYKVATNDFHAYFPIPWAASILVSLVLRIMTKTITDFTGSPLYRSAMLLGGASYCFTLVTSQISVLVAVHLYNKNFEPGEGQEKLDADITWKAATTMVAAWFFLFAYFVLRVAVPKKRWTLWSSKTGRQYVVDTFTKGENDENKINVFRRNKILWEKEIGGQVRDWTMANWATWEREKPEWFTAKAKSSVPDSYIPGEFLVGLGGANRVRRGSAAGSVRESLRAASVREDAEGPL</sequence>
<feature type="transmembrane region" description="Helical" evidence="1">
    <location>
        <begin position="551"/>
        <end position="578"/>
    </location>
</feature>
<keyword evidence="3" id="KW-1185">Reference proteome</keyword>
<evidence type="ECO:0000313" key="3">
    <source>
        <dbReference type="Proteomes" id="UP001165060"/>
    </source>
</evidence>
<proteinExistence type="predicted"/>
<feature type="transmembrane region" description="Helical" evidence="1">
    <location>
        <begin position="598"/>
        <end position="619"/>
    </location>
</feature>
<feature type="transmembrane region" description="Helical" evidence="1">
    <location>
        <begin position="467"/>
        <end position="489"/>
    </location>
</feature>
<organism evidence="2 3">
    <name type="scientific">Tetraparma gracilis</name>
    <dbReference type="NCBI Taxonomy" id="2962635"/>
    <lineage>
        <taxon>Eukaryota</taxon>
        <taxon>Sar</taxon>
        <taxon>Stramenopiles</taxon>
        <taxon>Ochrophyta</taxon>
        <taxon>Bolidophyceae</taxon>
        <taxon>Parmales</taxon>
        <taxon>Triparmaceae</taxon>
        <taxon>Tetraparma</taxon>
    </lineage>
</organism>
<feature type="transmembrane region" description="Helical" evidence="1">
    <location>
        <begin position="520"/>
        <end position="539"/>
    </location>
</feature>
<keyword evidence="1" id="KW-0812">Transmembrane</keyword>
<reference evidence="2 3" key="1">
    <citation type="journal article" date="2023" name="Commun. Biol.">
        <title>Genome analysis of Parmales, the sister group of diatoms, reveals the evolutionary specialization of diatoms from phago-mixotrophs to photoautotrophs.</title>
        <authorList>
            <person name="Ban H."/>
            <person name="Sato S."/>
            <person name="Yoshikawa S."/>
            <person name="Yamada K."/>
            <person name="Nakamura Y."/>
            <person name="Ichinomiya M."/>
            <person name="Sato N."/>
            <person name="Blanc-Mathieu R."/>
            <person name="Endo H."/>
            <person name="Kuwata A."/>
            <person name="Ogata H."/>
        </authorList>
    </citation>
    <scope>NUCLEOTIDE SEQUENCE [LARGE SCALE GENOMIC DNA]</scope>
</reference>
<keyword evidence="1" id="KW-1133">Transmembrane helix</keyword>
<feature type="transmembrane region" description="Helical" evidence="1">
    <location>
        <begin position="496"/>
        <end position="514"/>
    </location>
</feature>
<name>A0ABQ6MNF5_9STRA</name>
<evidence type="ECO:0000256" key="1">
    <source>
        <dbReference type="SAM" id="Phobius"/>
    </source>
</evidence>
<gene>
    <name evidence="2" type="ORF">TeGR_g7482</name>
</gene>
<feature type="transmembrane region" description="Helical" evidence="1">
    <location>
        <begin position="418"/>
        <end position="440"/>
    </location>
</feature>